<dbReference type="RefSeq" id="WP_016694896.1">
    <property type="nucleotide sequence ID" value="NZ_VLJT01000083.1"/>
</dbReference>
<feature type="transmembrane region" description="Helical" evidence="5">
    <location>
        <begin position="81"/>
        <end position="100"/>
    </location>
</feature>
<evidence type="ECO:0000256" key="4">
    <source>
        <dbReference type="ARBA" id="ARBA00023136"/>
    </source>
</evidence>
<dbReference type="SUPFAM" id="SSF103473">
    <property type="entry name" value="MFS general substrate transporter"/>
    <property type="match status" value="1"/>
</dbReference>
<feature type="transmembrane region" description="Helical" evidence="5">
    <location>
        <begin position="50"/>
        <end position="69"/>
    </location>
</feature>
<evidence type="ECO:0000259" key="6">
    <source>
        <dbReference type="PROSITE" id="PS50850"/>
    </source>
</evidence>
<feature type="transmembrane region" description="Helical" evidence="5">
    <location>
        <begin position="12"/>
        <end position="38"/>
    </location>
</feature>
<dbReference type="Gene3D" id="1.20.1250.20">
    <property type="entry name" value="MFS general substrate transporter like domains"/>
    <property type="match status" value="1"/>
</dbReference>
<organism evidence="7 8">
    <name type="scientific">Rhodococcus rhodochrous J45</name>
    <dbReference type="NCBI Taxonomy" id="935266"/>
    <lineage>
        <taxon>Bacteria</taxon>
        <taxon>Bacillati</taxon>
        <taxon>Actinomycetota</taxon>
        <taxon>Actinomycetes</taxon>
        <taxon>Mycobacteriales</taxon>
        <taxon>Nocardiaceae</taxon>
        <taxon>Rhodococcus</taxon>
    </lineage>
</organism>
<comment type="caution">
    <text evidence="7">The sequence shown here is derived from an EMBL/GenBank/DDBJ whole genome shotgun (WGS) entry which is preliminary data.</text>
</comment>
<proteinExistence type="predicted"/>
<dbReference type="AlphaFoldDB" id="A0A562D7J6"/>
<gene>
    <name evidence="7" type="ORF">L618_000800000070</name>
</gene>
<dbReference type="InterPro" id="IPR020846">
    <property type="entry name" value="MFS_dom"/>
</dbReference>
<feature type="transmembrane region" description="Helical" evidence="5">
    <location>
        <begin position="168"/>
        <end position="188"/>
    </location>
</feature>
<evidence type="ECO:0000256" key="5">
    <source>
        <dbReference type="SAM" id="Phobius"/>
    </source>
</evidence>
<dbReference type="InterPro" id="IPR011701">
    <property type="entry name" value="MFS"/>
</dbReference>
<dbReference type="Gene3D" id="1.20.1720.10">
    <property type="entry name" value="Multidrug resistance protein D"/>
    <property type="match status" value="1"/>
</dbReference>
<keyword evidence="3 5" id="KW-1133">Transmembrane helix</keyword>
<dbReference type="CDD" id="cd17504">
    <property type="entry name" value="MFS_MMR_MDR_like"/>
    <property type="match status" value="1"/>
</dbReference>
<name>A0A562D7J6_RHORH</name>
<feature type="transmembrane region" description="Helical" evidence="5">
    <location>
        <begin position="339"/>
        <end position="359"/>
    </location>
</feature>
<feature type="transmembrane region" description="Helical" evidence="5">
    <location>
        <begin position="365"/>
        <end position="391"/>
    </location>
</feature>
<dbReference type="PANTHER" id="PTHR42718">
    <property type="entry name" value="MAJOR FACILITATOR SUPERFAMILY MULTIDRUG TRANSPORTER MFSC"/>
    <property type="match status" value="1"/>
</dbReference>
<feature type="transmembrane region" description="Helical" evidence="5">
    <location>
        <begin position="225"/>
        <end position="249"/>
    </location>
</feature>
<dbReference type="PROSITE" id="PS50850">
    <property type="entry name" value="MFS"/>
    <property type="match status" value="1"/>
</dbReference>
<reference evidence="7 8" key="1">
    <citation type="submission" date="2019-07" db="EMBL/GenBank/DDBJ databases">
        <title>Genome sequencing of lignin-degrading bacterial isolates.</title>
        <authorList>
            <person name="Gladden J."/>
        </authorList>
    </citation>
    <scope>NUCLEOTIDE SEQUENCE [LARGE SCALE GENOMIC DNA]</scope>
    <source>
        <strain evidence="7 8">J45</strain>
    </source>
</reference>
<evidence type="ECO:0000313" key="8">
    <source>
        <dbReference type="Proteomes" id="UP000317573"/>
    </source>
</evidence>
<feature type="transmembrane region" description="Helical" evidence="5">
    <location>
        <begin position="200"/>
        <end position="219"/>
    </location>
</feature>
<comment type="subcellular location">
    <subcellularLocation>
        <location evidence="1">Cell membrane</location>
        <topology evidence="1">Multi-pass membrane protein</topology>
    </subcellularLocation>
</comment>
<dbReference type="InterPro" id="IPR036259">
    <property type="entry name" value="MFS_trans_sf"/>
</dbReference>
<feature type="transmembrane region" description="Helical" evidence="5">
    <location>
        <begin position="269"/>
        <end position="288"/>
    </location>
</feature>
<dbReference type="EMBL" id="VLJT01000083">
    <property type="protein sequence ID" value="TWH05686.1"/>
    <property type="molecule type" value="Genomic_DNA"/>
</dbReference>
<dbReference type="PANTHER" id="PTHR42718:SF35">
    <property type="entry name" value="BLL0718 PROTEIN"/>
    <property type="match status" value="1"/>
</dbReference>
<evidence type="ECO:0000256" key="3">
    <source>
        <dbReference type="ARBA" id="ARBA00022989"/>
    </source>
</evidence>
<evidence type="ECO:0000256" key="1">
    <source>
        <dbReference type="ARBA" id="ARBA00004651"/>
    </source>
</evidence>
<keyword evidence="4 5" id="KW-0472">Membrane</keyword>
<keyword evidence="2 5" id="KW-0812">Transmembrane</keyword>
<feature type="transmembrane region" description="Helical" evidence="5">
    <location>
        <begin position="308"/>
        <end position="327"/>
    </location>
</feature>
<evidence type="ECO:0000256" key="2">
    <source>
        <dbReference type="ARBA" id="ARBA00022692"/>
    </source>
</evidence>
<accession>A0A562D7J6</accession>
<evidence type="ECO:0000313" key="7">
    <source>
        <dbReference type="EMBL" id="TWH05686.1"/>
    </source>
</evidence>
<protein>
    <submittedName>
        <fullName evidence="7">Arabinose efflux permease</fullName>
    </submittedName>
</protein>
<feature type="transmembrane region" description="Helical" evidence="5">
    <location>
        <begin position="138"/>
        <end position="162"/>
    </location>
</feature>
<feature type="domain" description="Major facilitator superfamily (MFS) profile" evidence="6">
    <location>
        <begin position="15"/>
        <end position="466"/>
    </location>
</feature>
<sequence length="480" mass="49203">MSESPGAQQMRSSLLVGVLAFTGIVGALTQTLVVPLIAQLPAILNTSSSNASWVITVTLLTGAVATPVVGRLGDMYGKRRMLLICTVPLIVGAALCAMASTLVPMLLGRGLQGLGVGLIPLGISLLRDALPPERLHSSIALMSASMGIGGALGLPIAAAVAQNASWRALFWATAVLSAVVFVLLWRVVPEGRGSGSTARFDVVGALGLGTALTCLLLAISKGGDWGWTSSTTLDLFAAAVVVLLVWGWWELRRSEPLVDLRVAARLPVLLTNCASVVVGFGMYAQSLIVPQLLQLPAETGYGLGQSMLAMGLWMAPGGLMMMLVSPIGGKLSSKRGPKVTLFVGCLIIALGYGSSVVLMGSTWGLLVVTAICSTGVGFAYGAMPALIMSAVPQSETASANSVNSLMRSMGTSISAAVVGVVLSQMSVQAAGYSIPTEAGFRTGLLIGCGVALVAAAITLTIPVVRRKDLHAVDGNVPAKV</sequence>
<dbReference type="Proteomes" id="UP000317573">
    <property type="component" value="Unassembled WGS sequence"/>
</dbReference>
<dbReference type="GO" id="GO:0022857">
    <property type="term" value="F:transmembrane transporter activity"/>
    <property type="evidence" value="ECO:0007669"/>
    <property type="project" value="InterPro"/>
</dbReference>
<feature type="transmembrane region" description="Helical" evidence="5">
    <location>
        <begin position="412"/>
        <end position="432"/>
    </location>
</feature>
<feature type="transmembrane region" description="Helical" evidence="5">
    <location>
        <begin position="444"/>
        <end position="464"/>
    </location>
</feature>
<dbReference type="GO" id="GO:0005886">
    <property type="term" value="C:plasma membrane"/>
    <property type="evidence" value="ECO:0007669"/>
    <property type="project" value="UniProtKB-SubCell"/>
</dbReference>
<dbReference type="Pfam" id="PF07690">
    <property type="entry name" value="MFS_1"/>
    <property type="match status" value="1"/>
</dbReference>